<dbReference type="GO" id="GO:0043005">
    <property type="term" value="C:neuron projection"/>
    <property type="evidence" value="ECO:0007669"/>
    <property type="project" value="TreeGrafter"/>
</dbReference>
<keyword evidence="4" id="KW-0393">Immunoglobulin domain</keyword>
<evidence type="ECO:0000256" key="4">
    <source>
        <dbReference type="ARBA" id="ARBA00023319"/>
    </source>
</evidence>
<proteinExistence type="predicted"/>
<dbReference type="Pfam" id="PF13927">
    <property type="entry name" value="Ig_3"/>
    <property type="match status" value="2"/>
</dbReference>
<evidence type="ECO:0000256" key="5">
    <source>
        <dbReference type="SAM" id="MobiDB-lite"/>
    </source>
</evidence>
<dbReference type="InterPro" id="IPR007110">
    <property type="entry name" value="Ig-like_dom"/>
</dbReference>
<dbReference type="PANTHER" id="PTHR12231">
    <property type="entry name" value="CTX-RELATED TYPE I TRANSMEMBRANE PROTEIN"/>
    <property type="match status" value="1"/>
</dbReference>
<feature type="region of interest" description="Disordered" evidence="5">
    <location>
        <begin position="356"/>
        <end position="385"/>
    </location>
</feature>
<feature type="domain" description="Ig-like" evidence="6">
    <location>
        <begin position="140"/>
        <end position="229"/>
    </location>
</feature>
<keyword evidence="1" id="KW-0732">Signal</keyword>
<dbReference type="PANTHER" id="PTHR12231:SF253">
    <property type="entry name" value="DPR-INTERACTING PROTEIN ETA, ISOFORM B-RELATED"/>
    <property type="match status" value="1"/>
</dbReference>
<protein>
    <recommendedName>
        <fullName evidence="6">Ig-like domain-containing protein</fullName>
    </recommendedName>
</protein>
<dbReference type="SUPFAM" id="SSF48726">
    <property type="entry name" value="Immunoglobulin"/>
    <property type="match status" value="3"/>
</dbReference>
<dbReference type="FunFam" id="2.60.40.10:FF:000130">
    <property type="entry name" value="Hemicentin 1"/>
    <property type="match status" value="1"/>
</dbReference>
<feature type="compositionally biased region" description="Polar residues" evidence="5">
    <location>
        <begin position="356"/>
        <end position="368"/>
    </location>
</feature>
<evidence type="ECO:0000256" key="1">
    <source>
        <dbReference type="ARBA" id="ARBA00022729"/>
    </source>
</evidence>
<dbReference type="InterPro" id="IPR003598">
    <property type="entry name" value="Ig_sub2"/>
</dbReference>
<dbReference type="Pfam" id="PF07686">
    <property type="entry name" value="V-set"/>
    <property type="match status" value="1"/>
</dbReference>
<sequence length="430" mass="47954">MTTSDLGDRVLGIGTKALQLTVRVVISWLLQSKVFAAEPSFRVPPTNVTVVAGGLAVLPCSIQHLTDGHMVAWTEPSGFVVSLNEKRVFEDTRMSVERPFKRSWNLHIREVRQSDAGMYICQINTEPVKKMEVMLYVQVPAIIADQNSSSDKEVSEGETVTLTCNASGVPPPDVSWFRITNPITRVRERIGSDGEILRIHNMSRDCGGTYECVADNGVGEKAIRRINIAVNFHPEVIMKTTRIGQVPGKETILECDAIAHPLNWFVWERDGVMLASDSSGKYKVEMFDSDQNPDQKTLSLRISNLQPADYGRYTCRASNFLGEDREIMSLYDYSSKQIRPTTTKEPEIVVTYRNKSTTPRNWQPNQSHSNEHVDQTSSVRRKYGKPEDPFASQGAIYGGNSQARSLFGPDQYMALLAVAFVTNCIGGNVL</sequence>
<reference evidence="7" key="1">
    <citation type="journal article" date="2019" name="bioRxiv">
        <title>The Genome of the Zebra Mussel, Dreissena polymorpha: A Resource for Invasive Species Research.</title>
        <authorList>
            <person name="McCartney M.A."/>
            <person name="Auch B."/>
            <person name="Kono T."/>
            <person name="Mallez S."/>
            <person name="Zhang Y."/>
            <person name="Obille A."/>
            <person name="Becker A."/>
            <person name="Abrahante J.E."/>
            <person name="Garbe J."/>
            <person name="Badalamenti J.P."/>
            <person name="Herman A."/>
            <person name="Mangelson H."/>
            <person name="Liachko I."/>
            <person name="Sullivan S."/>
            <person name="Sone E.D."/>
            <person name="Koren S."/>
            <person name="Silverstein K.A.T."/>
            <person name="Beckman K.B."/>
            <person name="Gohl D.M."/>
        </authorList>
    </citation>
    <scope>NUCLEOTIDE SEQUENCE</scope>
    <source>
        <strain evidence="7">Duluth1</strain>
        <tissue evidence="7">Whole animal</tissue>
    </source>
</reference>
<dbReference type="InterPro" id="IPR013783">
    <property type="entry name" value="Ig-like_fold"/>
</dbReference>
<comment type="caution">
    <text evidence="7">The sequence shown here is derived from an EMBL/GenBank/DDBJ whole genome shotgun (WGS) entry which is preliminary data.</text>
</comment>
<dbReference type="OrthoDB" id="10012075at2759"/>
<dbReference type="Proteomes" id="UP000828390">
    <property type="component" value="Unassembled WGS sequence"/>
</dbReference>
<gene>
    <name evidence="7" type="ORF">DPMN_115111</name>
</gene>
<accession>A0A9D4KLB6</accession>
<dbReference type="AlphaFoldDB" id="A0A9D4KLB6"/>
<dbReference type="InterPro" id="IPR013106">
    <property type="entry name" value="Ig_V-set"/>
</dbReference>
<keyword evidence="2" id="KW-0677">Repeat</keyword>
<evidence type="ECO:0000256" key="2">
    <source>
        <dbReference type="ARBA" id="ARBA00022737"/>
    </source>
</evidence>
<dbReference type="InterPro" id="IPR036179">
    <property type="entry name" value="Ig-like_dom_sf"/>
</dbReference>
<keyword evidence="8" id="KW-1185">Reference proteome</keyword>
<organism evidence="7 8">
    <name type="scientific">Dreissena polymorpha</name>
    <name type="common">Zebra mussel</name>
    <name type="synonym">Mytilus polymorpha</name>
    <dbReference type="NCBI Taxonomy" id="45954"/>
    <lineage>
        <taxon>Eukaryota</taxon>
        <taxon>Metazoa</taxon>
        <taxon>Spiralia</taxon>
        <taxon>Lophotrochozoa</taxon>
        <taxon>Mollusca</taxon>
        <taxon>Bivalvia</taxon>
        <taxon>Autobranchia</taxon>
        <taxon>Heteroconchia</taxon>
        <taxon>Euheterodonta</taxon>
        <taxon>Imparidentia</taxon>
        <taxon>Neoheterodontei</taxon>
        <taxon>Myida</taxon>
        <taxon>Dreissenoidea</taxon>
        <taxon>Dreissenidae</taxon>
        <taxon>Dreissena</taxon>
    </lineage>
</organism>
<dbReference type="EMBL" id="JAIWYP010000004">
    <property type="protein sequence ID" value="KAH3841638.1"/>
    <property type="molecule type" value="Genomic_DNA"/>
</dbReference>
<dbReference type="InterPro" id="IPR051170">
    <property type="entry name" value="Neural/epithelial_adhesion"/>
</dbReference>
<feature type="domain" description="Ig-like" evidence="6">
    <location>
        <begin position="39"/>
        <end position="132"/>
    </location>
</feature>
<dbReference type="PROSITE" id="PS50835">
    <property type="entry name" value="IG_LIKE"/>
    <property type="match status" value="3"/>
</dbReference>
<evidence type="ECO:0000313" key="8">
    <source>
        <dbReference type="Proteomes" id="UP000828390"/>
    </source>
</evidence>
<name>A0A9D4KLB6_DREPO</name>
<dbReference type="InterPro" id="IPR003599">
    <property type="entry name" value="Ig_sub"/>
</dbReference>
<dbReference type="SMART" id="SM00408">
    <property type="entry name" value="IGc2"/>
    <property type="match status" value="3"/>
</dbReference>
<dbReference type="SMART" id="SM00409">
    <property type="entry name" value="IG"/>
    <property type="match status" value="3"/>
</dbReference>
<evidence type="ECO:0000259" key="6">
    <source>
        <dbReference type="PROSITE" id="PS50835"/>
    </source>
</evidence>
<keyword evidence="3" id="KW-1015">Disulfide bond</keyword>
<evidence type="ECO:0000313" key="7">
    <source>
        <dbReference type="EMBL" id="KAH3841638.1"/>
    </source>
</evidence>
<evidence type="ECO:0000256" key="3">
    <source>
        <dbReference type="ARBA" id="ARBA00023157"/>
    </source>
</evidence>
<dbReference type="Gene3D" id="2.60.40.10">
    <property type="entry name" value="Immunoglobulins"/>
    <property type="match status" value="3"/>
</dbReference>
<feature type="domain" description="Ig-like" evidence="6">
    <location>
        <begin position="234"/>
        <end position="328"/>
    </location>
</feature>
<reference evidence="7" key="2">
    <citation type="submission" date="2020-11" db="EMBL/GenBank/DDBJ databases">
        <authorList>
            <person name="McCartney M.A."/>
            <person name="Auch B."/>
            <person name="Kono T."/>
            <person name="Mallez S."/>
            <person name="Becker A."/>
            <person name="Gohl D.M."/>
            <person name="Silverstein K.A.T."/>
            <person name="Koren S."/>
            <person name="Bechman K.B."/>
            <person name="Herman A."/>
            <person name="Abrahante J.E."/>
            <person name="Garbe J."/>
        </authorList>
    </citation>
    <scope>NUCLEOTIDE SEQUENCE</scope>
    <source>
        <strain evidence="7">Duluth1</strain>
        <tissue evidence="7">Whole animal</tissue>
    </source>
</reference>